<evidence type="ECO:0000313" key="9">
    <source>
        <dbReference type="Proteomes" id="UP001058860"/>
    </source>
</evidence>
<dbReference type="Pfam" id="PF01850">
    <property type="entry name" value="PIN"/>
    <property type="match status" value="1"/>
</dbReference>
<evidence type="ECO:0000313" key="8">
    <source>
        <dbReference type="EMBL" id="UUY03883.1"/>
    </source>
</evidence>
<keyword evidence="1 6" id="KW-1277">Toxin-antitoxin system</keyword>
<reference evidence="9" key="1">
    <citation type="submission" date="2021-11" db="EMBL/GenBank/DDBJ databases">
        <title>Cultivation dependent microbiological survey of springs from the worlds oldest radium mine currently devoted to the extraction of radon-saturated water.</title>
        <authorList>
            <person name="Kapinusova G."/>
            <person name="Smrhova T."/>
            <person name="Strejcek M."/>
            <person name="Suman J."/>
            <person name="Jani K."/>
            <person name="Pajer P."/>
            <person name="Uhlik O."/>
        </authorList>
    </citation>
    <scope>NUCLEOTIDE SEQUENCE [LARGE SCALE GENOMIC DNA]</scope>
    <source>
        <strain evidence="9">J379</strain>
    </source>
</reference>
<dbReference type="EMBL" id="CP088295">
    <property type="protein sequence ID" value="UUY03883.1"/>
    <property type="molecule type" value="Genomic_DNA"/>
</dbReference>
<keyword evidence="4 6" id="KW-0378">Hydrolase</keyword>
<keyword evidence="2 6" id="KW-0540">Nuclease</keyword>
<feature type="domain" description="PIN" evidence="7">
    <location>
        <begin position="8"/>
        <end position="130"/>
    </location>
</feature>
<comment type="cofactor">
    <cofactor evidence="6">
        <name>Mg(2+)</name>
        <dbReference type="ChEBI" id="CHEBI:18420"/>
    </cofactor>
</comment>
<comment type="function">
    <text evidence="6">Toxic component of a toxin-antitoxin (TA) system. An RNase.</text>
</comment>
<feature type="binding site" evidence="6">
    <location>
        <position position="11"/>
    </location>
    <ligand>
        <name>Mg(2+)</name>
        <dbReference type="ChEBI" id="CHEBI:18420"/>
    </ligand>
</feature>
<dbReference type="InterPro" id="IPR052919">
    <property type="entry name" value="TA_system_RNase"/>
</dbReference>
<evidence type="ECO:0000256" key="1">
    <source>
        <dbReference type="ARBA" id="ARBA00022649"/>
    </source>
</evidence>
<comment type="similarity">
    <text evidence="6">Belongs to the PINc/VapC protein family.</text>
</comment>
<accession>A0ABY5PGV4</accession>
<evidence type="ECO:0000256" key="3">
    <source>
        <dbReference type="ARBA" id="ARBA00022723"/>
    </source>
</evidence>
<dbReference type="PANTHER" id="PTHR36173">
    <property type="entry name" value="RIBONUCLEASE VAPC16-RELATED"/>
    <property type="match status" value="1"/>
</dbReference>
<evidence type="ECO:0000256" key="4">
    <source>
        <dbReference type="ARBA" id="ARBA00022801"/>
    </source>
</evidence>
<proteinExistence type="inferred from homology"/>
<dbReference type="RefSeq" id="WP_353864382.1">
    <property type="nucleotide sequence ID" value="NZ_CP088295.1"/>
</dbReference>
<evidence type="ECO:0000256" key="5">
    <source>
        <dbReference type="ARBA" id="ARBA00022842"/>
    </source>
</evidence>
<dbReference type="InterPro" id="IPR041705">
    <property type="entry name" value="PIN_Sll0205"/>
</dbReference>
<evidence type="ECO:0000259" key="7">
    <source>
        <dbReference type="Pfam" id="PF01850"/>
    </source>
</evidence>
<dbReference type="EC" id="3.1.-.-" evidence="6"/>
<dbReference type="CDD" id="cd09872">
    <property type="entry name" value="PIN_Sll0205-like"/>
    <property type="match status" value="1"/>
</dbReference>
<keyword evidence="3 6" id="KW-0479">Metal-binding</keyword>
<keyword evidence="9" id="KW-1185">Reference proteome</keyword>
<protein>
    <recommendedName>
        <fullName evidence="6">Ribonuclease VapC</fullName>
        <shortName evidence="6">RNase VapC</shortName>
        <ecNumber evidence="6">3.1.-.-</ecNumber>
    </recommendedName>
    <alternativeName>
        <fullName evidence="6">Toxin VapC</fullName>
    </alternativeName>
</protein>
<dbReference type="PANTHER" id="PTHR36173:SF1">
    <property type="entry name" value="RIBONUCLEASE VAPC22"/>
    <property type="match status" value="1"/>
</dbReference>
<sequence>MARRDRVIVLDTHAWLWWVAAPERLSKRARTAIDEATEIGVSAISAWEVAMLERRGRIALDRPAPRWVRAALTTDPRVVELPLDASVAVEAASLAGEDLPGDPADRFIYATARSRGARLVTRDAALRAHDRQRAVW</sequence>
<evidence type="ECO:0000256" key="2">
    <source>
        <dbReference type="ARBA" id="ARBA00022722"/>
    </source>
</evidence>
<feature type="binding site" evidence="6">
    <location>
        <position position="105"/>
    </location>
    <ligand>
        <name>Mg(2+)</name>
        <dbReference type="ChEBI" id="CHEBI:18420"/>
    </ligand>
</feature>
<dbReference type="SUPFAM" id="SSF88723">
    <property type="entry name" value="PIN domain-like"/>
    <property type="match status" value="1"/>
</dbReference>
<dbReference type="InterPro" id="IPR029060">
    <property type="entry name" value="PIN-like_dom_sf"/>
</dbReference>
<keyword evidence="6" id="KW-0800">Toxin</keyword>
<dbReference type="HAMAP" id="MF_00265">
    <property type="entry name" value="VapC_Nob1"/>
    <property type="match status" value="1"/>
</dbReference>
<dbReference type="InterPro" id="IPR002716">
    <property type="entry name" value="PIN_dom"/>
</dbReference>
<dbReference type="Proteomes" id="UP001058860">
    <property type="component" value="Chromosome"/>
</dbReference>
<gene>
    <name evidence="6" type="primary">vapC</name>
    <name evidence="8" type="ORF">LRS13_25055</name>
</gene>
<dbReference type="Gene3D" id="3.40.50.1010">
    <property type="entry name" value="5'-nuclease"/>
    <property type="match status" value="1"/>
</dbReference>
<dbReference type="InterPro" id="IPR022907">
    <property type="entry name" value="VapC_family"/>
</dbReference>
<name>A0ABY5PGV4_9ACTN</name>
<keyword evidence="5 6" id="KW-0460">Magnesium</keyword>
<organism evidence="8 9">
    <name type="scientific">Svornostia abyssi</name>
    <dbReference type="NCBI Taxonomy" id="2898438"/>
    <lineage>
        <taxon>Bacteria</taxon>
        <taxon>Bacillati</taxon>
        <taxon>Actinomycetota</taxon>
        <taxon>Thermoleophilia</taxon>
        <taxon>Solirubrobacterales</taxon>
        <taxon>Baekduiaceae</taxon>
        <taxon>Svornostia</taxon>
    </lineage>
</organism>
<evidence type="ECO:0000256" key="6">
    <source>
        <dbReference type="HAMAP-Rule" id="MF_00265"/>
    </source>
</evidence>